<keyword evidence="1" id="KW-0472">Membrane</keyword>
<organism evidence="2">
    <name type="scientific">Caulobacter sp. 73W</name>
    <dbReference type="NCBI Taxonomy" id="3161137"/>
    <lineage>
        <taxon>Bacteria</taxon>
        <taxon>Pseudomonadati</taxon>
        <taxon>Pseudomonadota</taxon>
        <taxon>Alphaproteobacteria</taxon>
        <taxon>Caulobacterales</taxon>
        <taxon>Caulobacteraceae</taxon>
        <taxon>Caulobacter</taxon>
    </lineage>
</organism>
<feature type="transmembrane region" description="Helical" evidence="1">
    <location>
        <begin position="35"/>
        <end position="53"/>
    </location>
</feature>
<accession>A0AB39KTK1</accession>
<protein>
    <submittedName>
        <fullName evidence="2">Uncharacterized protein</fullName>
    </submittedName>
</protein>
<name>A0AB39KTK1_9CAUL</name>
<dbReference type="RefSeq" id="WP_369059814.1">
    <property type="nucleotide sequence ID" value="NZ_CP158375.1"/>
</dbReference>
<dbReference type="EMBL" id="CP158375">
    <property type="protein sequence ID" value="XDO96922.1"/>
    <property type="molecule type" value="Genomic_DNA"/>
</dbReference>
<dbReference type="AlphaFoldDB" id="A0AB39KTK1"/>
<keyword evidence="1" id="KW-0812">Transmembrane</keyword>
<feature type="transmembrane region" description="Helical" evidence="1">
    <location>
        <begin position="9"/>
        <end position="29"/>
    </location>
</feature>
<evidence type="ECO:0000256" key="1">
    <source>
        <dbReference type="SAM" id="Phobius"/>
    </source>
</evidence>
<proteinExistence type="predicted"/>
<evidence type="ECO:0000313" key="2">
    <source>
        <dbReference type="EMBL" id="XDO96922.1"/>
    </source>
</evidence>
<reference evidence="2" key="1">
    <citation type="submission" date="2024-06" db="EMBL/GenBank/DDBJ databases">
        <title>Caulobacter inopinatus, sp. nov.</title>
        <authorList>
            <person name="Donachie S.P."/>
        </authorList>
    </citation>
    <scope>NUCLEOTIDE SEQUENCE</scope>
    <source>
        <strain evidence="2">73W</strain>
    </source>
</reference>
<gene>
    <name evidence="2" type="ORF">ABOZ73_00375</name>
</gene>
<keyword evidence="1" id="KW-1133">Transmembrane helix</keyword>
<sequence length="59" mass="6313">MKSYSLRPFLIPTILGVITGFALLAALLSDGLLETISVVLLGGVVALVIVHLLRRQPRS</sequence>